<reference evidence="6" key="3">
    <citation type="submission" date="2025-09" db="UniProtKB">
        <authorList>
            <consortium name="Ensembl"/>
        </authorList>
    </citation>
    <scope>IDENTIFICATION</scope>
</reference>
<dbReference type="GO" id="GO:0061630">
    <property type="term" value="F:ubiquitin protein ligase activity"/>
    <property type="evidence" value="ECO:0007669"/>
    <property type="project" value="TreeGrafter"/>
</dbReference>
<proteinExistence type="predicted"/>
<evidence type="ECO:0000256" key="1">
    <source>
        <dbReference type="ARBA" id="ARBA00022723"/>
    </source>
</evidence>
<keyword evidence="3" id="KW-0862">Zinc</keyword>
<dbReference type="PANTHER" id="PTHR45931">
    <property type="entry name" value="SI:CH211-59O9.10"/>
    <property type="match status" value="1"/>
</dbReference>
<reference evidence="7" key="1">
    <citation type="submission" date="2016-06" db="EMBL/GenBank/DDBJ databases">
        <title>De novo assembly and RNA-Seq shows season-dependent expression and editing in black bear kidneys.</title>
        <authorList>
            <person name="Korstanje R."/>
            <person name="Srivastava A."/>
            <person name="Sarsani V.K."/>
            <person name="Sheehan S.M."/>
            <person name="Seger R.L."/>
            <person name="Barter M.E."/>
            <person name="Lindqvist C."/>
            <person name="Brody L.C."/>
            <person name="Mullikin J.C."/>
        </authorList>
    </citation>
    <scope>NUCLEOTIDE SEQUENCE [LARGE SCALE GENOMIC DNA]</scope>
</reference>
<evidence type="ECO:0000259" key="5">
    <source>
        <dbReference type="PROSITE" id="PS50089"/>
    </source>
</evidence>
<name>A0A452SII6_URSAM</name>
<dbReference type="Proteomes" id="UP000291022">
    <property type="component" value="Unassembled WGS sequence"/>
</dbReference>
<keyword evidence="2 4" id="KW-0863">Zinc-finger</keyword>
<dbReference type="GeneTree" id="ENSGT00940000163061"/>
<dbReference type="AlphaFoldDB" id="A0A452SII6"/>
<evidence type="ECO:0000313" key="6">
    <source>
        <dbReference type="Ensembl" id="ENSUAMP00000032346.1"/>
    </source>
</evidence>
<evidence type="ECO:0000313" key="7">
    <source>
        <dbReference type="Proteomes" id="UP000291022"/>
    </source>
</evidence>
<dbReference type="Ensembl" id="ENSUAMT00000036049.1">
    <property type="protein sequence ID" value="ENSUAMP00000032346.1"/>
    <property type="gene ID" value="ENSUAMG00000024708.1"/>
</dbReference>
<dbReference type="Gene3D" id="3.30.40.10">
    <property type="entry name" value="Zinc/RING finger domain, C3HC4 (zinc finger)"/>
    <property type="match status" value="1"/>
</dbReference>
<keyword evidence="7" id="KW-1185">Reference proteome</keyword>
<dbReference type="GO" id="GO:0006511">
    <property type="term" value="P:ubiquitin-dependent protein catabolic process"/>
    <property type="evidence" value="ECO:0007669"/>
    <property type="project" value="TreeGrafter"/>
</dbReference>
<dbReference type="GO" id="GO:0005634">
    <property type="term" value="C:nucleus"/>
    <property type="evidence" value="ECO:0007669"/>
    <property type="project" value="TreeGrafter"/>
</dbReference>
<dbReference type="InterPro" id="IPR001841">
    <property type="entry name" value="Znf_RING"/>
</dbReference>
<dbReference type="PANTHER" id="PTHR45931:SF20">
    <property type="entry name" value="RING-TYPE E3 UBIQUITIN TRANSFERASE"/>
    <property type="match status" value="1"/>
</dbReference>
<protein>
    <recommendedName>
        <fullName evidence="5">RING-type domain-containing protein</fullName>
    </recommendedName>
</protein>
<dbReference type="InterPro" id="IPR013083">
    <property type="entry name" value="Znf_RING/FYVE/PHD"/>
</dbReference>
<keyword evidence="1" id="KW-0479">Metal-binding</keyword>
<dbReference type="STRING" id="9643.ENSUAMP00000032346"/>
<evidence type="ECO:0000256" key="2">
    <source>
        <dbReference type="ARBA" id="ARBA00022771"/>
    </source>
</evidence>
<accession>A0A452SII6</accession>
<dbReference type="SMART" id="SM00184">
    <property type="entry name" value="RING"/>
    <property type="match status" value="1"/>
</dbReference>
<dbReference type="PROSITE" id="PS50089">
    <property type="entry name" value="ZF_RING_2"/>
    <property type="match status" value="1"/>
</dbReference>
<evidence type="ECO:0000256" key="4">
    <source>
        <dbReference type="PROSITE-ProRule" id="PRU00175"/>
    </source>
</evidence>
<dbReference type="Pfam" id="PF13639">
    <property type="entry name" value="zf-RING_2"/>
    <property type="match status" value="1"/>
</dbReference>
<sequence length="78" mass="8984">MRSSSLCLLYRSGVRTFTRRNDLCAICLDEYEEGDQLKILPCSHTYHCKCIDPWFSQAARRSCPVYIHPAATQKCGRL</sequence>
<feature type="domain" description="RING-type" evidence="5">
    <location>
        <begin position="24"/>
        <end position="65"/>
    </location>
</feature>
<dbReference type="InterPro" id="IPR051834">
    <property type="entry name" value="RING_finger_E3_ligase"/>
</dbReference>
<organism evidence="6 7">
    <name type="scientific">Ursus americanus</name>
    <name type="common">American black bear</name>
    <name type="synonym">Euarctos americanus</name>
    <dbReference type="NCBI Taxonomy" id="9643"/>
    <lineage>
        <taxon>Eukaryota</taxon>
        <taxon>Metazoa</taxon>
        <taxon>Chordata</taxon>
        <taxon>Craniata</taxon>
        <taxon>Vertebrata</taxon>
        <taxon>Euteleostomi</taxon>
        <taxon>Mammalia</taxon>
        <taxon>Eutheria</taxon>
        <taxon>Laurasiatheria</taxon>
        <taxon>Carnivora</taxon>
        <taxon>Caniformia</taxon>
        <taxon>Ursidae</taxon>
        <taxon>Ursus</taxon>
    </lineage>
</organism>
<dbReference type="GO" id="GO:0008270">
    <property type="term" value="F:zinc ion binding"/>
    <property type="evidence" value="ECO:0007669"/>
    <property type="project" value="UniProtKB-KW"/>
</dbReference>
<evidence type="ECO:0000256" key="3">
    <source>
        <dbReference type="ARBA" id="ARBA00022833"/>
    </source>
</evidence>
<reference evidence="6" key="2">
    <citation type="submission" date="2025-08" db="UniProtKB">
        <authorList>
            <consortium name="Ensembl"/>
        </authorList>
    </citation>
    <scope>IDENTIFICATION</scope>
</reference>
<dbReference type="SUPFAM" id="SSF57850">
    <property type="entry name" value="RING/U-box"/>
    <property type="match status" value="1"/>
</dbReference>